<comment type="catalytic activity">
    <reaction evidence="1">
        <text>Hydrolyzes the link between N-acetylmuramoyl residues and L-amino acid residues in certain cell-wall glycopeptides.</text>
        <dbReference type="EC" id="3.5.1.28"/>
    </reaction>
</comment>
<dbReference type="EMBL" id="ABIA03000004">
    <property type="protein sequence ID" value="EDQ31925.1"/>
    <property type="molecule type" value="Genomic_DNA"/>
</dbReference>
<dbReference type="PANTHER" id="PTHR30417">
    <property type="entry name" value="N-ACETYLMURAMOYL-L-ALANINE AMIDASE AMID"/>
    <property type="match status" value="1"/>
</dbReference>
<evidence type="ECO:0000256" key="6">
    <source>
        <dbReference type="SAM" id="MobiDB-lite"/>
    </source>
</evidence>
<reference evidence="8 9" key="1">
    <citation type="submission" date="2007-10" db="EMBL/GenBank/DDBJ databases">
        <authorList>
            <person name="Wagner-Dobler I."/>
            <person name="Ferriera S."/>
            <person name="Johnson J."/>
            <person name="Kravitz S."/>
            <person name="Beeson K."/>
            <person name="Sutton G."/>
            <person name="Rogers Y.-H."/>
            <person name="Friedman R."/>
            <person name="Frazier M."/>
            <person name="Venter J.C."/>
        </authorList>
    </citation>
    <scope>NUCLEOTIDE SEQUENCE [LARGE SCALE GENOMIC DNA]</scope>
    <source>
        <strain evidence="8 9">DFL-43</strain>
    </source>
</reference>
<dbReference type="OrthoDB" id="9794842at2"/>
<dbReference type="SMART" id="SM00644">
    <property type="entry name" value="Ami_2"/>
    <property type="match status" value="1"/>
</dbReference>
<evidence type="ECO:0000313" key="9">
    <source>
        <dbReference type="Proteomes" id="UP000004291"/>
    </source>
</evidence>
<dbReference type="EC" id="3.5.1.28" evidence="3"/>
<keyword evidence="9" id="KW-1185">Reference proteome</keyword>
<sequence>MSAFQPDFAKPDFAGAQVRPSPNCGERRNGRKPDMLILHYTGMATAQAALDWLCAEESQVSSHYFVDEAGLITQMVPEAARAWHAGESKWKGETDNNSASIGIEIAHVGHREDATPDFPDVQIEAVIALCKDIVERNGIAAERVLAHSDIAPMRKQDPGEMFPWNRLYREGIGHWVEPLPVGGGRFFQEGDSGQPVEALQTMLALYGYGLEVDGVYSAQTAAVVRAFQRHFRPARVDGIADASTIGTLHKLLSELPGVA</sequence>
<dbReference type="Pfam" id="PF01471">
    <property type="entry name" value="PG_binding_1"/>
    <property type="match status" value="1"/>
</dbReference>
<dbReference type="InterPro" id="IPR036366">
    <property type="entry name" value="PGBDSf"/>
</dbReference>
<dbReference type="InterPro" id="IPR036365">
    <property type="entry name" value="PGBD-like_sf"/>
</dbReference>
<dbReference type="GO" id="GO:0009253">
    <property type="term" value="P:peptidoglycan catabolic process"/>
    <property type="evidence" value="ECO:0007669"/>
    <property type="project" value="InterPro"/>
</dbReference>
<feature type="domain" description="N-acetylmuramoyl-L-alanine amidase" evidence="7">
    <location>
        <begin position="21"/>
        <end position="159"/>
    </location>
</feature>
<reference evidence="8 9" key="2">
    <citation type="submission" date="2012-06" db="EMBL/GenBank/DDBJ databases">
        <authorList>
            <person name="Fiebig A."/>
        </authorList>
    </citation>
    <scope>NUCLEOTIDE SEQUENCE [LARGE SCALE GENOMIC DNA]</scope>
    <source>
        <strain evidence="8 9">DFL-43</strain>
    </source>
</reference>
<dbReference type="SUPFAM" id="SSF55846">
    <property type="entry name" value="N-acetylmuramoyl-L-alanine amidase-like"/>
    <property type="match status" value="1"/>
</dbReference>
<proteinExistence type="inferred from homology"/>
<evidence type="ECO:0000256" key="1">
    <source>
        <dbReference type="ARBA" id="ARBA00001561"/>
    </source>
</evidence>
<dbReference type="RefSeq" id="WP_007198406.1">
    <property type="nucleotide sequence ID" value="NZ_CM002917.1"/>
</dbReference>
<dbReference type="InterPro" id="IPR051206">
    <property type="entry name" value="NAMLAA_amidase_2"/>
</dbReference>
<evidence type="ECO:0000313" key="8">
    <source>
        <dbReference type="EMBL" id="EDQ31925.1"/>
    </source>
</evidence>
<dbReference type="eggNOG" id="COG3023">
    <property type="taxonomic scope" value="Bacteria"/>
</dbReference>
<dbReference type="CDD" id="cd06583">
    <property type="entry name" value="PGRP"/>
    <property type="match status" value="1"/>
</dbReference>
<evidence type="ECO:0000256" key="3">
    <source>
        <dbReference type="ARBA" id="ARBA00011901"/>
    </source>
</evidence>
<comment type="similarity">
    <text evidence="2">Belongs to the N-acetylmuramoyl-L-alanine amidase 2 family.</text>
</comment>
<gene>
    <name evidence="8" type="ORF">HPDFL43_13210</name>
</gene>
<dbReference type="InterPro" id="IPR002502">
    <property type="entry name" value="Amidase_domain"/>
</dbReference>
<keyword evidence="4 8" id="KW-0378">Hydrolase</keyword>
<dbReference type="Gene3D" id="1.10.101.10">
    <property type="entry name" value="PGBD-like superfamily/PGBD"/>
    <property type="match status" value="1"/>
</dbReference>
<dbReference type="Pfam" id="PF01510">
    <property type="entry name" value="Amidase_2"/>
    <property type="match status" value="1"/>
</dbReference>
<dbReference type="GO" id="GO:0009254">
    <property type="term" value="P:peptidoglycan turnover"/>
    <property type="evidence" value="ECO:0007669"/>
    <property type="project" value="TreeGrafter"/>
</dbReference>
<dbReference type="InterPro" id="IPR002477">
    <property type="entry name" value="Peptidoglycan-bd-like"/>
</dbReference>
<dbReference type="Gene3D" id="3.40.80.10">
    <property type="entry name" value="Peptidoglycan recognition protein-like"/>
    <property type="match status" value="1"/>
</dbReference>
<dbReference type="GO" id="GO:0019867">
    <property type="term" value="C:outer membrane"/>
    <property type="evidence" value="ECO:0007669"/>
    <property type="project" value="TreeGrafter"/>
</dbReference>
<dbReference type="HOGENOM" id="CLU_049290_2_2_5"/>
<dbReference type="SUPFAM" id="SSF47090">
    <property type="entry name" value="PGBD-like"/>
    <property type="match status" value="1"/>
</dbReference>
<dbReference type="STRING" id="411684.HPDFL43_13210"/>
<dbReference type="Proteomes" id="UP000004291">
    <property type="component" value="Chromosome"/>
</dbReference>
<keyword evidence="5" id="KW-0961">Cell wall biogenesis/degradation</keyword>
<dbReference type="GO" id="GO:0071555">
    <property type="term" value="P:cell wall organization"/>
    <property type="evidence" value="ECO:0007669"/>
    <property type="project" value="UniProtKB-KW"/>
</dbReference>
<feature type="region of interest" description="Disordered" evidence="6">
    <location>
        <begin position="1"/>
        <end position="30"/>
    </location>
</feature>
<dbReference type="AlphaFoldDB" id="A9DDX7"/>
<dbReference type="PANTHER" id="PTHR30417:SF1">
    <property type="entry name" value="N-ACETYLMURAMOYL-L-ALANINE AMIDASE AMID"/>
    <property type="match status" value="1"/>
</dbReference>
<name>A9DDX7_HOEPD</name>
<evidence type="ECO:0000259" key="7">
    <source>
        <dbReference type="SMART" id="SM00644"/>
    </source>
</evidence>
<accession>A9DDX7</accession>
<comment type="caution">
    <text evidence="8">The sequence shown here is derived from an EMBL/GenBank/DDBJ whole genome shotgun (WGS) entry which is preliminary data.</text>
</comment>
<organism evidence="8 9">
    <name type="scientific">Hoeflea phototrophica (strain DSM 17068 / NCIMB 14078 / DFL-43)</name>
    <dbReference type="NCBI Taxonomy" id="411684"/>
    <lineage>
        <taxon>Bacteria</taxon>
        <taxon>Pseudomonadati</taxon>
        <taxon>Pseudomonadota</taxon>
        <taxon>Alphaproteobacteria</taxon>
        <taxon>Hyphomicrobiales</taxon>
        <taxon>Rhizobiaceae</taxon>
        <taxon>Hoeflea</taxon>
    </lineage>
</organism>
<dbReference type="GO" id="GO:0008745">
    <property type="term" value="F:N-acetylmuramoyl-L-alanine amidase activity"/>
    <property type="evidence" value="ECO:0007669"/>
    <property type="project" value="UniProtKB-EC"/>
</dbReference>
<evidence type="ECO:0000256" key="5">
    <source>
        <dbReference type="ARBA" id="ARBA00023316"/>
    </source>
</evidence>
<dbReference type="InterPro" id="IPR036505">
    <property type="entry name" value="Amidase/PGRP_sf"/>
</dbReference>
<protein>
    <recommendedName>
        <fullName evidence="3">N-acetylmuramoyl-L-alanine amidase</fullName>
        <ecNumber evidence="3">3.5.1.28</ecNumber>
    </recommendedName>
</protein>
<evidence type="ECO:0000256" key="4">
    <source>
        <dbReference type="ARBA" id="ARBA00022801"/>
    </source>
</evidence>
<evidence type="ECO:0000256" key="2">
    <source>
        <dbReference type="ARBA" id="ARBA00007553"/>
    </source>
</evidence>